<organism evidence="3 4">
    <name type="scientific">Pseudocohnilembus persalinus</name>
    <name type="common">Ciliate</name>
    <dbReference type="NCBI Taxonomy" id="266149"/>
    <lineage>
        <taxon>Eukaryota</taxon>
        <taxon>Sar</taxon>
        <taxon>Alveolata</taxon>
        <taxon>Ciliophora</taxon>
        <taxon>Intramacronucleata</taxon>
        <taxon>Oligohymenophorea</taxon>
        <taxon>Scuticociliatia</taxon>
        <taxon>Philasterida</taxon>
        <taxon>Pseudocohnilembidae</taxon>
        <taxon>Pseudocohnilembus</taxon>
    </lineage>
</organism>
<dbReference type="GO" id="GO:0006886">
    <property type="term" value="P:intracellular protein transport"/>
    <property type="evidence" value="ECO:0007669"/>
    <property type="project" value="TreeGrafter"/>
</dbReference>
<keyword evidence="4" id="KW-1185">Reference proteome</keyword>
<dbReference type="Gene3D" id="2.130.10.10">
    <property type="entry name" value="YVTN repeat-like/Quinoprotein amine dehydrogenase"/>
    <property type="match status" value="1"/>
</dbReference>
<proteinExistence type="predicted"/>
<dbReference type="PANTHER" id="PTHR19876:SF2">
    <property type="entry name" value="COATOMER SUBUNIT BETA"/>
    <property type="match status" value="1"/>
</dbReference>
<dbReference type="AlphaFoldDB" id="A0A0V0QH31"/>
<dbReference type="Proteomes" id="UP000054937">
    <property type="component" value="Unassembled WGS sequence"/>
</dbReference>
<dbReference type="SUPFAM" id="SSF50978">
    <property type="entry name" value="WD40 repeat-like"/>
    <property type="match status" value="1"/>
</dbReference>
<gene>
    <name evidence="3" type="ORF">PPERSA_01422</name>
</gene>
<protein>
    <submittedName>
        <fullName evidence="3">WD40-repeat-containing domain</fullName>
    </submittedName>
</protein>
<dbReference type="InParanoid" id="A0A0V0QH31"/>
<dbReference type="InterPro" id="IPR050844">
    <property type="entry name" value="Coatomer_complex_subunit"/>
</dbReference>
<accession>A0A0V0QH31</accession>
<dbReference type="SMART" id="SM00320">
    <property type="entry name" value="WD40"/>
    <property type="match status" value="4"/>
</dbReference>
<keyword evidence="2" id="KW-0677">Repeat</keyword>
<evidence type="ECO:0000256" key="2">
    <source>
        <dbReference type="ARBA" id="ARBA00022737"/>
    </source>
</evidence>
<keyword evidence="1" id="KW-0853">WD repeat</keyword>
<dbReference type="InterPro" id="IPR001680">
    <property type="entry name" value="WD40_rpt"/>
</dbReference>
<dbReference type="InterPro" id="IPR015943">
    <property type="entry name" value="WD40/YVTN_repeat-like_dom_sf"/>
</dbReference>
<dbReference type="OrthoDB" id="284659at2759"/>
<comment type="caution">
    <text evidence="3">The sequence shown here is derived from an EMBL/GenBank/DDBJ whole genome shotgun (WGS) entry which is preliminary data.</text>
</comment>
<dbReference type="InterPro" id="IPR036322">
    <property type="entry name" value="WD40_repeat_dom_sf"/>
</dbReference>
<name>A0A0V0QH31_PSEPJ</name>
<dbReference type="GO" id="GO:0006891">
    <property type="term" value="P:intra-Golgi vesicle-mediated transport"/>
    <property type="evidence" value="ECO:0007669"/>
    <property type="project" value="TreeGrafter"/>
</dbReference>
<dbReference type="GO" id="GO:0006890">
    <property type="term" value="P:retrograde vesicle-mediated transport, Golgi to endoplasmic reticulum"/>
    <property type="evidence" value="ECO:0007669"/>
    <property type="project" value="TreeGrafter"/>
</dbReference>
<dbReference type="EMBL" id="LDAU01000170">
    <property type="protein sequence ID" value="KRX01519.1"/>
    <property type="molecule type" value="Genomic_DNA"/>
</dbReference>
<sequence length="744" mass="87711">MQQLIKSKQVQYNFSIRTSCKIKIFDHHPNKPWICYSTSNNVIQVWDYNQKTCIKTFNEVELENNNQNFSSNQSYDGNNNTIDLQKNFDLKSIKFFDKNVLFWLFPNCNQKSQEEEEIINNFKRNWIIFQGDQKVIFYDYVTDKAKVISFAEFEYKNIKCFEIIDHQYLTFACTDGSIKIFDIINWTFAKSMKWNQRSISKMISHKQNEGNRPRLIVSASDGSLACWNVDTNTDVPAFKFLMTKKGKQLLNANDGQDILCMCLDPYNHKLITVTEDYITVWSALAGTEIQRFKNSKGSSIKEIHLLNHHTFNVKFTSNLTVDQTKDFVRSNGEHKFISPELKEKLKIYEQQQSSIINFLYLSVQNQELYCNLFDSSKEESLHFLSEAKKVYDGVGVQIVWHQYLDEFAVLCPLDNKNQFLKIFERKETISTGSFFSKKSFSKYTVDLSEKISKMTLCVYSFEENGENNFEQPKVILINDRFLNPTQLFGNGENYCVVDLTLDPDIKEMLKNPSARKQEAFRMHKFNKGEFFDVDREYKTYKKIGGSIIAPLNVFWSQSNQICICSYSNFFSLFKFDKEQNQMQLQKVHNYTILDGYFWENLFFFITENSVNLLVTDFIKDDIILELATIEIKLKKEFIFDFNEIFGGKEEDIIYDNIYPEQQKKPPGQSKILTIYDFKLVLINQNNELGFIYLEHPFIKFCMYLQHQKYDNCLQITNQFDPTPLVENWMDIITMHLQLINQAEH</sequence>
<reference evidence="3 4" key="1">
    <citation type="journal article" date="2015" name="Sci. Rep.">
        <title>Genome of the facultative scuticociliatosis pathogen Pseudocohnilembus persalinus provides insight into its virulence through horizontal gene transfer.</title>
        <authorList>
            <person name="Xiong J."/>
            <person name="Wang G."/>
            <person name="Cheng J."/>
            <person name="Tian M."/>
            <person name="Pan X."/>
            <person name="Warren A."/>
            <person name="Jiang C."/>
            <person name="Yuan D."/>
            <person name="Miao W."/>
        </authorList>
    </citation>
    <scope>NUCLEOTIDE SEQUENCE [LARGE SCALE GENOMIC DNA]</scope>
    <source>
        <strain evidence="3">36N120E</strain>
    </source>
</reference>
<dbReference type="GO" id="GO:0006888">
    <property type="term" value="P:endoplasmic reticulum to Golgi vesicle-mediated transport"/>
    <property type="evidence" value="ECO:0007669"/>
    <property type="project" value="TreeGrafter"/>
</dbReference>
<evidence type="ECO:0000256" key="1">
    <source>
        <dbReference type="ARBA" id="ARBA00022574"/>
    </source>
</evidence>
<dbReference type="OMA" id="NQVAITI"/>
<dbReference type="GO" id="GO:0030126">
    <property type="term" value="C:COPI vesicle coat"/>
    <property type="evidence" value="ECO:0007669"/>
    <property type="project" value="TreeGrafter"/>
</dbReference>
<evidence type="ECO:0000313" key="3">
    <source>
        <dbReference type="EMBL" id="KRX01519.1"/>
    </source>
</evidence>
<dbReference type="PANTHER" id="PTHR19876">
    <property type="entry name" value="COATOMER"/>
    <property type="match status" value="1"/>
</dbReference>
<evidence type="ECO:0000313" key="4">
    <source>
        <dbReference type="Proteomes" id="UP000054937"/>
    </source>
</evidence>